<feature type="region of interest" description="Disordered" evidence="1">
    <location>
        <begin position="453"/>
        <end position="503"/>
    </location>
</feature>
<dbReference type="AlphaFoldDB" id="A0A5N5QD63"/>
<feature type="compositionally biased region" description="Polar residues" evidence="1">
    <location>
        <begin position="477"/>
        <end position="495"/>
    </location>
</feature>
<organism evidence="2 3">
    <name type="scientific">Ceratobasidium theobromae</name>
    <dbReference type="NCBI Taxonomy" id="1582974"/>
    <lineage>
        <taxon>Eukaryota</taxon>
        <taxon>Fungi</taxon>
        <taxon>Dikarya</taxon>
        <taxon>Basidiomycota</taxon>
        <taxon>Agaricomycotina</taxon>
        <taxon>Agaricomycetes</taxon>
        <taxon>Cantharellales</taxon>
        <taxon>Ceratobasidiaceae</taxon>
        <taxon>Ceratobasidium</taxon>
    </lineage>
</organism>
<feature type="compositionally biased region" description="Polar residues" evidence="1">
    <location>
        <begin position="387"/>
        <end position="397"/>
    </location>
</feature>
<feature type="compositionally biased region" description="Low complexity" evidence="1">
    <location>
        <begin position="359"/>
        <end position="372"/>
    </location>
</feature>
<dbReference type="Proteomes" id="UP000383932">
    <property type="component" value="Unassembled WGS sequence"/>
</dbReference>
<evidence type="ECO:0000256" key="1">
    <source>
        <dbReference type="SAM" id="MobiDB-lite"/>
    </source>
</evidence>
<evidence type="ECO:0000313" key="3">
    <source>
        <dbReference type="Proteomes" id="UP000383932"/>
    </source>
</evidence>
<dbReference type="OrthoDB" id="3209429at2759"/>
<feature type="region of interest" description="Disordered" evidence="1">
    <location>
        <begin position="316"/>
        <end position="397"/>
    </location>
</feature>
<protein>
    <submittedName>
        <fullName evidence="2">Uncharacterized protein</fullName>
    </submittedName>
</protein>
<proteinExistence type="predicted"/>
<comment type="caution">
    <text evidence="2">The sequence shown here is derived from an EMBL/GenBank/DDBJ whole genome shotgun (WGS) entry which is preliminary data.</text>
</comment>
<sequence length="531" mass="57369">MAACVPSRPYTAETPAFDRSWADIVPSGAVVRAADVATRPSASSSSLVASDLDDRTSWFSAKTAVWDPRILLKAIQGPELEFTLRKAVEWGIKCNTDLSDEEKVDNVLRFLAHAVGLQTAISSDPSSLQSSLSLQTCHSRGDSAWSNLSVTSLSASPHSDSASLLEYRCDTPVVPLRPSPTPSIRSYCMADEEETSSTSDLRLSAASSIPDFASLSNSLCYSETAERDQAMDELREIVRNTIAIIEADDSAPLGFAQLHAAAREISRERRSRENSSSPLGLSHVKSGSPPRLEVPQKPILSLDTSLVDSATYTPLVGPTTFRTSSPHPPTPRSKPNKLSKPRPPSPNDLIPLQTFRTVSSSSSDEGSAASPISPTPLSLDNCRSRTPRPSGSPTWSHSLLKNTFSLLDVHALADAITGLASRKPVSPPKPEPMPLPVPEPVVRRTSPVIPELNLTSPDLSLPDSPLDVDFGPRPQSPKRSNSGTSDWQYLRNQSGDTDDTPMLATPIDEWFLPQFTPVVEHDEMKEAVVKV</sequence>
<reference evidence="2 3" key="1">
    <citation type="journal article" date="2019" name="Fungal Biol. Biotechnol.">
        <title>Draft genome sequence of fastidious pathogen Ceratobasidium theobromae, which causes vascular-streak dieback in Theobroma cacao.</title>
        <authorList>
            <person name="Ali S.S."/>
            <person name="Asman A."/>
            <person name="Shao J."/>
            <person name="Firmansyah A.P."/>
            <person name="Susilo A.W."/>
            <person name="Rosmana A."/>
            <person name="McMahon P."/>
            <person name="Junaid M."/>
            <person name="Guest D."/>
            <person name="Kheng T.Y."/>
            <person name="Meinhardt L.W."/>
            <person name="Bailey B.A."/>
        </authorList>
    </citation>
    <scope>NUCLEOTIDE SEQUENCE [LARGE SCALE GENOMIC DNA]</scope>
    <source>
        <strain evidence="2 3">CT2</strain>
    </source>
</reference>
<feature type="region of interest" description="Disordered" evidence="1">
    <location>
        <begin position="266"/>
        <end position="295"/>
    </location>
</feature>
<feature type="compositionally biased region" description="Low complexity" evidence="1">
    <location>
        <begin position="456"/>
        <end position="467"/>
    </location>
</feature>
<dbReference type="EMBL" id="SSOP01000241">
    <property type="protein sequence ID" value="KAB5589682.1"/>
    <property type="molecule type" value="Genomic_DNA"/>
</dbReference>
<name>A0A5N5QD63_9AGAM</name>
<keyword evidence="3" id="KW-1185">Reference proteome</keyword>
<gene>
    <name evidence="2" type="ORF">CTheo_6883</name>
</gene>
<accession>A0A5N5QD63</accession>
<evidence type="ECO:0000313" key="2">
    <source>
        <dbReference type="EMBL" id="KAB5589682.1"/>
    </source>
</evidence>